<organism evidence="1 2">
    <name type="scientific">Mesorhabditis spiculigera</name>
    <dbReference type="NCBI Taxonomy" id="96644"/>
    <lineage>
        <taxon>Eukaryota</taxon>
        <taxon>Metazoa</taxon>
        <taxon>Ecdysozoa</taxon>
        <taxon>Nematoda</taxon>
        <taxon>Chromadorea</taxon>
        <taxon>Rhabditida</taxon>
        <taxon>Rhabditina</taxon>
        <taxon>Rhabditomorpha</taxon>
        <taxon>Rhabditoidea</taxon>
        <taxon>Rhabditidae</taxon>
        <taxon>Mesorhabditinae</taxon>
        <taxon>Mesorhabditis</taxon>
    </lineage>
</organism>
<protein>
    <submittedName>
        <fullName evidence="1">Uncharacterized protein</fullName>
    </submittedName>
</protein>
<dbReference type="AlphaFoldDB" id="A0AA36CGN0"/>
<accession>A0AA36CGN0</accession>
<feature type="non-terminal residue" evidence="1">
    <location>
        <position position="1"/>
    </location>
</feature>
<sequence>MPMDHQHSHCPPQDGRCLLIPSLQMASLQMTGRKAQSPQCSTICGDQGSRALPVSSHPNRLVQEGQHQVMLRFLHQEVAPAFQGVGAVS</sequence>
<keyword evidence="2" id="KW-1185">Reference proteome</keyword>
<name>A0AA36CGN0_9BILA</name>
<reference evidence="1" key="1">
    <citation type="submission" date="2023-06" db="EMBL/GenBank/DDBJ databases">
        <authorList>
            <person name="Delattre M."/>
        </authorList>
    </citation>
    <scope>NUCLEOTIDE SEQUENCE</scope>
    <source>
        <strain evidence="1">AF72</strain>
    </source>
</reference>
<gene>
    <name evidence="1" type="ORF">MSPICULIGERA_LOCUS6986</name>
</gene>
<evidence type="ECO:0000313" key="1">
    <source>
        <dbReference type="EMBL" id="CAJ0568468.1"/>
    </source>
</evidence>
<dbReference type="Proteomes" id="UP001177023">
    <property type="component" value="Unassembled WGS sequence"/>
</dbReference>
<evidence type="ECO:0000313" key="2">
    <source>
        <dbReference type="Proteomes" id="UP001177023"/>
    </source>
</evidence>
<dbReference type="EMBL" id="CATQJA010001744">
    <property type="protein sequence ID" value="CAJ0568468.1"/>
    <property type="molecule type" value="Genomic_DNA"/>
</dbReference>
<comment type="caution">
    <text evidence="1">The sequence shown here is derived from an EMBL/GenBank/DDBJ whole genome shotgun (WGS) entry which is preliminary data.</text>
</comment>
<proteinExistence type="predicted"/>